<evidence type="ECO:0000313" key="2">
    <source>
        <dbReference type="EMBL" id="AAK58070.1"/>
    </source>
</evidence>
<gene>
    <name evidence="2" type="primary">bbp2-5</name>
</gene>
<feature type="compositionally biased region" description="Low complexity" evidence="1">
    <location>
        <begin position="35"/>
        <end position="55"/>
    </location>
</feature>
<reference evidence="2" key="1">
    <citation type="journal article" date="2001" name="Genetics">
        <title>Changes in mate recognition through alterations of pheromones and receptors in the multisexual mushroom fungus Schizophyllum commune.</title>
        <authorList>
            <person name="Fowler T.J."/>
            <person name="Mitton M.F."/>
            <person name="Vaillancourt L.J."/>
            <person name="Raper C.A."/>
        </authorList>
    </citation>
    <scope>NUCLEOTIDE SEQUENCE</scope>
    <source>
        <strain evidence="2">4-8</strain>
    </source>
</reference>
<feature type="region of interest" description="Disordered" evidence="1">
    <location>
        <begin position="1"/>
        <end position="57"/>
    </location>
</feature>
<proteinExistence type="predicted"/>
<name>Q96TS2_SCHCO</name>
<dbReference type="EMBL" id="AF378294">
    <property type="protein sequence ID" value="AAK58070.1"/>
    <property type="molecule type" value="Genomic_DNA"/>
</dbReference>
<dbReference type="VEuPathDB" id="FungiDB:SCHCODRAFT_01104024"/>
<protein>
    <submittedName>
        <fullName evidence="2">Peptide mating pheromone Bbp2-5</fullName>
    </submittedName>
</protein>
<evidence type="ECO:0000256" key="1">
    <source>
        <dbReference type="SAM" id="MobiDB-lite"/>
    </source>
</evidence>
<dbReference type="AlphaFoldDB" id="Q96TS2"/>
<sequence>MDRPHTKMAAFSARTSSPAPVASTIAFPSTRTKDTAPSTSGSSTPTRPASATPRAPDADLLRLLADARSAIARPPQDADEPDGYFAGYCVVM</sequence>
<accession>Q96TS2</accession>
<organism evidence="2">
    <name type="scientific">Schizophyllum commune</name>
    <name type="common">Split gill fungus</name>
    <dbReference type="NCBI Taxonomy" id="5334"/>
    <lineage>
        <taxon>Eukaryota</taxon>
        <taxon>Fungi</taxon>
        <taxon>Dikarya</taxon>
        <taxon>Basidiomycota</taxon>
        <taxon>Agaricomycotina</taxon>
        <taxon>Agaricomycetes</taxon>
        <taxon>Agaricomycetidae</taxon>
        <taxon>Agaricales</taxon>
        <taxon>Schizophyllaceae</taxon>
        <taxon>Schizophyllum</taxon>
    </lineage>
</organism>